<reference evidence="2 3" key="1">
    <citation type="submission" date="2023-11" db="EMBL/GenBank/DDBJ databases">
        <title>From the Deep-Sea to the Surface: Bacterial Genomes Isolated from the Moytirra Hydrothermal Vent Plume.</title>
        <authorList>
            <person name="Major S.R."/>
        </authorList>
    </citation>
    <scope>NUCLEOTIDE SEQUENCE [LARGE SCALE GENOMIC DNA]</scope>
    <source>
        <strain evidence="2 3">OXR-9</strain>
    </source>
</reference>
<gene>
    <name evidence="2" type="ORF">T7987_13220</name>
</gene>
<proteinExistence type="predicted"/>
<accession>A0ABZ0UWZ5</accession>
<keyword evidence="3" id="KW-1185">Reference proteome</keyword>
<protein>
    <recommendedName>
        <fullName evidence="4">Flp pilus assembly protein, pilin Flp</fullName>
    </recommendedName>
</protein>
<evidence type="ECO:0008006" key="4">
    <source>
        <dbReference type="Google" id="ProtNLM"/>
    </source>
</evidence>
<sequence>MMNFIKNFRKDEDGAVTVDWVVLTAAIVGLAIVAFNAIGDSAETMATNIADDIETFETTAERGTGSGTDGGG</sequence>
<evidence type="ECO:0000256" key="1">
    <source>
        <dbReference type="SAM" id="Phobius"/>
    </source>
</evidence>
<feature type="transmembrane region" description="Helical" evidence="1">
    <location>
        <begin position="20"/>
        <end position="38"/>
    </location>
</feature>
<organism evidence="2 3">
    <name type="scientific">Sulfitobacter faviae</name>
    <dbReference type="NCBI Taxonomy" id="1775881"/>
    <lineage>
        <taxon>Bacteria</taxon>
        <taxon>Pseudomonadati</taxon>
        <taxon>Pseudomonadota</taxon>
        <taxon>Alphaproteobacteria</taxon>
        <taxon>Rhodobacterales</taxon>
        <taxon>Roseobacteraceae</taxon>
        <taxon>Sulfitobacter</taxon>
    </lineage>
</organism>
<name>A0ABZ0UWZ5_9RHOB</name>
<dbReference type="Proteomes" id="UP001326567">
    <property type="component" value="Chromosome"/>
</dbReference>
<evidence type="ECO:0000313" key="2">
    <source>
        <dbReference type="EMBL" id="WPZ21123.1"/>
    </source>
</evidence>
<keyword evidence="1" id="KW-0472">Membrane</keyword>
<evidence type="ECO:0000313" key="3">
    <source>
        <dbReference type="Proteomes" id="UP001326567"/>
    </source>
</evidence>
<dbReference type="EMBL" id="CP139725">
    <property type="protein sequence ID" value="WPZ21123.1"/>
    <property type="molecule type" value="Genomic_DNA"/>
</dbReference>
<keyword evidence="1" id="KW-0812">Transmembrane</keyword>
<dbReference type="RefSeq" id="WP_322328212.1">
    <property type="nucleotide sequence ID" value="NZ_CP139725.1"/>
</dbReference>
<keyword evidence="1" id="KW-1133">Transmembrane helix</keyword>